<organism evidence="1 2">
    <name type="scientific">Lactobacillus helveticus CIRM-BIA 951</name>
    <dbReference type="NCBI Taxonomy" id="1226334"/>
    <lineage>
        <taxon>Bacteria</taxon>
        <taxon>Bacillati</taxon>
        <taxon>Bacillota</taxon>
        <taxon>Bacilli</taxon>
        <taxon>Lactobacillales</taxon>
        <taxon>Lactobacillaceae</taxon>
        <taxon>Lactobacillus</taxon>
    </lineage>
</organism>
<accession>U6F3B8</accession>
<evidence type="ECO:0000313" key="1">
    <source>
        <dbReference type="EMBL" id="CDI57773.1"/>
    </source>
</evidence>
<comment type="caution">
    <text evidence="1">The sequence shown here is derived from an EMBL/GenBank/DDBJ whole genome shotgun (WGS) entry which is preliminary data.</text>
</comment>
<reference evidence="1" key="1">
    <citation type="submission" date="2013-09" db="EMBL/GenBank/DDBJ databases">
        <title>Draft Genome Sequence of five Lactobacillus helveticus strains CIRM-BIA 101T, 103, 104, 951 and 953 isolated from milk product.</title>
        <authorList>
            <person name="Valence F."/>
            <person name="Chuat V."/>
            <person name="Ma L."/>
            <person name="Creno S."/>
            <person name="Falentin H."/>
            <person name="Lortal S."/>
            <person name="Bizet C."/>
            <person name="Clermont D."/>
            <person name="Loux V."/>
            <person name="Bouchier C."/>
            <person name="Cousin S."/>
        </authorList>
    </citation>
    <scope>NUCLEOTIDE SEQUENCE [LARGE SCALE GENOMIC DNA]</scope>
    <source>
        <strain evidence="1">CIRM-BIA 951</strain>
    </source>
</reference>
<dbReference type="EMBL" id="CBUK010000027">
    <property type="protein sequence ID" value="CDI57773.1"/>
    <property type="molecule type" value="Genomic_DNA"/>
</dbReference>
<sequence length="27" mass="2995">MATTTKTLKLPFLNGEKKKNSITLGMQ</sequence>
<name>U6F3B8_LACHE</name>
<dbReference type="Proteomes" id="UP000017248">
    <property type="component" value="Unassembled WGS sequence"/>
</dbReference>
<gene>
    <name evidence="1" type="ORF">LHCIRMBIA951_00172</name>
</gene>
<dbReference type="AlphaFoldDB" id="U6F3B8"/>
<protein>
    <submittedName>
        <fullName evidence="1">Uncharacterized protein</fullName>
    </submittedName>
</protein>
<proteinExistence type="predicted"/>
<keyword evidence="2" id="KW-1185">Reference proteome</keyword>
<dbReference type="HOGENOM" id="CLU_3414773_0_0_9"/>
<evidence type="ECO:0000313" key="2">
    <source>
        <dbReference type="Proteomes" id="UP000017248"/>
    </source>
</evidence>